<comment type="subcellular location">
    <subcellularLocation>
        <location evidence="1">Membrane</location>
        <topology evidence="1">Multi-pass membrane protein</topology>
    </subcellularLocation>
</comment>
<name>A0A926E5R9_9FIRM</name>
<sequence length="309" mass="35322">MLNFYKTMENKLVQLPKEEEGCWVRVTQPTQEEIEYLVSCLGLDSGFVSASLDEEEASRMEKEDDQTFVVVDVPYRVEDEETTITYITIPLGIIITPKYFVTISSSETAVIDEIVDGTVRNVETRFRTRFLLIILLRIAQRFLLYLKQIERLSSRMENQFTNSTKNEALIQLLGLEKSLVYFSTSLRANETTLKKLSRGRTLTLYEEDEDLLQDTLIEFNQAIEMSGIYSNILSGTMDAVASIINNNLNAVMKVLTSVTILMTIPTMVFSYYGMNVSGLQIPVWWFPTLISVVTAIVALIILMKFKMFK</sequence>
<dbReference type="CDD" id="cd12827">
    <property type="entry name" value="EcCorA_ZntB-like_u2"/>
    <property type="match status" value="1"/>
</dbReference>
<evidence type="ECO:0000256" key="2">
    <source>
        <dbReference type="ARBA" id="ARBA00009765"/>
    </source>
</evidence>
<dbReference type="SUPFAM" id="SSF144083">
    <property type="entry name" value="Magnesium transport protein CorA, transmembrane region"/>
    <property type="match status" value="1"/>
</dbReference>
<protein>
    <submittedName>
        <fullName evidence="7">Magnesium transporter CorA family protein</fullName>
    </submittedName>
</protein>
<dbReference type="EMBL" id="JACRSV010000004">
    <property type="protein sequence ID" value="MBC8560679.1"/>
    <property type="molecule type" value="Genomic_DNA"/>
</dbReference>
<keyword evidence="4 6" id="KW-1133">Transmembrane helix</keyword>
<comment type="similarity">
    <text evidence="2">Belongs to the CorA metal ion transporter (MIT) (TC 1.A.35) family.</text>
</comment>
<dbReference type="Pfam" id="PF01544">
    <property type="entry name" value="CorA"/>
    <property type="match status" value="1"/>
</dbReference>
<evidence type="ECO:0000256" key="5">
    <source>
        <dbReference type="ARBA" id="ARBA00023136"/>
    </source>
</evidence>
<keyword evidence="3 6" id="KW-0812">Transmembrane</keyword>
<evidence type="ECO:0000256" key="3">
    <source>
        <dbReference type="ARBA" id="ARBA00022692"/>
    </source>
</evidence>
<dbReference type="Proteomes" id="UP000610760">
    <property type="component" value="Unassembled WGS sequence"/>
</dbReference>
<dbReference type="PANTHER" id="PTHR47891:SF2">
    <property type="entry name" value="MAGNESIUM AND COBALT TRANSPORTER"/>
    <property type="match status" value="1"/>
</dbReference>
<dbReference type="RefSeq" id="WP_249295866.1">
    <property type="nucleotide sequence ID" value="NZ_JACRSV010000004.1"/>
</dbReference>
<keyword evidence="8" id="KW-1185">Reference proteome</keyword>
<dbReference type="InterPro" id="IPR002523">
    <property type="entry name" value="MgTranspt_CorA/ZnTranspt_ZntB"/>
</dbReference>
<reference evidence="7" key="1">
    <citation type="submission" date="2020-08" db="EMBL/GenBank/DDBJ databases">
        <title>Genome public.</title>
        <authorList>
            <person name="Liu C."/>
            <person name="Sun Q."/>
        </authorList>
    </citation>
    <scope>NUCLEOTIDE SEQUENCE</scope>
    <source>
        <strain evidence="7">NSJ-33</strain>
    </source>
</reference>
<organism evidence="7 8">
    <name type="scientific">Fumia xinanensis</name>
    <dbReference type="NCBI Taxonomy" id="2763659"/>
    <lineage>
        <taxon>Bacteria</taxon>
        <taxon>Bacillati</taxon>
        <taxon>Bacillota</taxon>
        <taxon>Clostridia</taxon>
        <taxon>Eubacteriales</taxon>
        <taxon>Oscillospiraceae</taxon>
        <taxon>Fumia</taxon>
    </lineage>
</organism>
<keyword evidence="5 6" id="KW-0472">Membrane</keyword>
<accession>A0A926E5R9</accession>
<dbReference type="AlphaFoldDB" id="A0A926E5R9"/>
<evidence type="ECO:0000256" key="1">
    <source>
        <dbReference type="ARBA" id="ARBA00004141"/>
    </source>
</evidence>
<dbReference type="InterPro" id="IPR045863">
    <property type="entry name" value="CorA_TM1_TM2"/>
</dbReference>
<evidence type="ECO:0000256" key="6">
    <source>
        <dbReference type="SAM" id="Phobius"/>
    </source>
</evidence>
<feature type="transmembrane region" description="Helical" evidence="6">
    <location>
        <begin position="284"/>
        <end position="303"/>
    </location>
</feature>
<evidence type="ECO:0000313" key="7">
    <source>
        <dbReference type="EMBL" id="MBC8560679.1"/>
    </source>
</evidence>
<feature type="transmembrane region" description="Helical" evidence="6">
    <location>
        <begin position="254"/>
        <end position="272"/>
    </location>
</feature>
<proteinExistence type="inferred from homology"/>
<evidence type="ECO:0000313" key="8">
    <source>
        <dbReference type="Proteomes" id="UP000610760"/>
    </source>
</evidence>
<dbReference type="InterPro" id="IPR047199">
    <property type="entry name" value="CorA-like"/>
</dbReference>
<dbReference type="PANTHER" id="PTHR47891">
    <property type="entry name" value="TRANSPORTER-RELATED"/>
    <property type="match status" value="1"/>
</dbReference>
<evidence type="ECO:0000256" key="4">
    <source>
        <dbReference type="ARBA" id="ARBA00022989"/>
    </source>
</evidence>
<dbReference type="GO" id="GO:0046873">
    <property type="term" value="F:metal ion transmembrane transporter activity"/>
    <property type="evidence" value="ECO:0007669"/>
    <property type="project" value="InterPro"/>
</dbReference>
<dbReference type="SUPFAM" id="SSF143865">
    <property type="entry name" value="CorA soluble domain-like"/>
    <property type="match status" value="1"/>
</dbReference>
<dbReference type="GO" id="GO:0016020">
    <property type="term" value="C:membrane"/>
    <property type="evidence" value="ECO:0007669"/>
    <property type="project" value="UniProtKB-SubCell"/>
</dbReference>
<comment type="caution">
    <text evidence="7">The sequence shown here is derived from an EMBL/GenBank/DDBJ whole genome shotgun (WGS) entry which is preliminary data.</text>
</comment>
<dbReference type="InterPro" id="IPR045861">
    <property type="entry name" value="CorA_cytoplasmic_dom"/>
</dbReference>
<dbReference type="Gene3D" id="1.20.58.340">
    <property type="entry name" value="Magnesium transport protein CorA, transmembrane region"/>
    <property type="match status" value="1"/>
</dbReference>
<gene>
    <name evidence="7" type="ORF">H8710_11450</name>
</gene>
<dbReference type="Gene3D" id="3.30.460.20">
    <property type="entry name" value="CorA soluble domain-like"/>
    <property type="match status" value="1"/>
</dbReference>